<feature type="region of interest" description="Disordered" evidence="3">
    <location>
        <begin position="296"/>
        <end position="397"/>
    </location>
</feature>
<keyword evidence="6" id="KW-1185">Reference proteome</keyword>
<feature type="region of interest" description="Disordered" evidence="3">
    <location>
        <begin position="47"/>
        <end position="66"/>
    </location>
</feature>
<feature type="compositionally biased region" description="Polar residues" evidence="3">
    <location>
        <begin position="352"/>
        <end position="366"/>
    </location>
</feature>
<dbReference type="GO" id="GO:0005737">
    <property type="term" value="C:cytoplasm"/>
    <property type="evidence" value="ECO:0007669"/>
    <property type="project" value="UniProtKB-SubCell"/>
</dbReference>
<dbReference type="EMBL" id="KL584824">
    <property type="protein sequence ID" value="KEQ67588.1"/>
    <property type="molecule type" value="Genomic_DNA"/>
</dbReference>
<name>A0A074W408_AURM1</name>
<evidence type="ECO:0000256" key="2">
    <source>
        <dbReference type="ARBA" id="ARBA00022490"/>
    </source>
</evidence>
<dbReference type="Pfam" id="PF07989">
    <property type="entry name" value="Cnn_1N"/>
    <property type="match status" value="1"/>
</dbReference>
<feature type="compositionally biased region" description="Polar residues" evidence="3">
    <location>
        <begin position="323"/>
        <end position="336"/>
    </location>
</feature>
<evidence type="ECO:0000256" key="3">
    <source>
        <dbReference type="SAM" id="MobiDB-lite"/>
    </source>
</evidence>
<keyword evidence="2" id="KW-0963">Cytoplasm</keyword>
<dbReference type="GO" id="GO:0005815">
    <property type="term" value="C:microtubule organizing center"/>
    <property type="evidence" value="ECO:0007669"/>
    <property type="project" value="InterPro"/>
</dbReference>
<protein>
    <recommendedName>
        <fullName evidence="4">Centrosomin N-terminal motif 1 domain-containing protein</fullName>
    </recommendedName>
</protein>
<feature type="region of interest" description="Disordered" evidence="3">
    <location>
        <begin position="455"/>
        <end position="517"/>
    </location>
</feature>
<feature type="domain" description="Centrosomin N-terminal motif 1" evidence="4">
    <location>
        <begin position="73"/>
        <end position="148"/>
    </location>
</feature>
<accession>A0A074W408</accession>
<feature type="region of interest" description="Disordered" evidence="3">
    <location>
        <begin position="164"/>
        <end position="218"/>
    </location>
</feature>
<dbReference type="Proteomes" id="UP000030672">
    <property type="component" value="Unassembled WGS sequence"/>
</dbReference>
<feature type="compositionally biased region" description="Polar residues" evidence="3">
    <location>
        <begin position="468"/>
        <end position="481"/>
    </location>
</feature>
<evidence type="ECO:0000256" key="1">
    <source>
        <dbReference type="ARBA" id="ARBA00004496"/>
    </source>
</evidence>
<reference evidence="5 6" key="1">
    <citation type="journal article" date="2014" name="BMC Genomics">
        <title>Genome sequencing of four Aureobasidium pullulans varieties: biotechnological potential, stress tolerance, and description of new species.</title>
        <authorList>
            <person name="Gostin Ar C."/>
            <person name="Ohm R.A."/>
            <person name="Kogej T."/>
            <person name="Sonjak S."/>
            <person name="Turk M."/>
            <person name="Zajc J."/>
            <person name="Zalar P."/>
            <person name="Grube M."/>
            <person name="Sun H."/>
            <person name="Han J."/>
            <person name="Sharma A."/>
            <person name="Chiniquy J."/>
            <person name="Ngan C.Y."/>
            <person name="Lipzen A."/>
            <person name="Barry K."/>
            <person name="Grigoriev I.V."/>
            <person name="Gunde-Cimerman N."/>
        </authorList>
    </citation>
    <scope>NUCLEOTIDE SEQUENCE [LARGE SCALE GENOMIC DNA]</scope>
    <source>
        <strain evidence="5 6">CBS 110374</strain>
    </source>
</reference>
<dbReference type="RefSeq" id="XP_040884611.1">
    <property type="nucleotide sequence ID" value="XM_041024007.1"/>
</dbReference>
<comment type="subcellular location">
    <subcellularLocation>
        <location evidence="1">Cytoplasm</location>
    </subcellularLocation>
</comment>
<sequence length="707" mass="77338">MTNPASPYLLDRLQARRANPNTRSRRSDSVARLTNLDDDLFLDEARSSANDNPMTTPNKIHTPTNTTASLGARECMDKLDKLSKLNFDLKLELFHCRERMAKLEQDCKTLTSRAEDADRISEENATLLELNDSLVKELEHRDEAVQEAVSIICDLEEKLEQMQHLQQNPCNQPGIPKISRASSVSPCPQTVLSPPKSDSKSLTRSSSARRIPSFVGDQKPATRALRSVYLEPKPTLRAVTSFASLMSQKEDIDKSNSDVDTLDSPCLSVLSKSSFPSIYDLPRNEDSGKYEDNELALPDSQLDNISRNAGSKHDSDSDIKSWIQVQTPQLSGQSSGKHMPHAHLGAGRTQRPPYSTAPSQLTQKRTPSLKGSAFAGGLLPPTPDSASTSVLQDSYMSGPADAQQKMIKSLPNAAKHAALLHTPETPSVNDLNTLHKHPLHGAGWLNRHSISLSSTDEEDEYYEQSDSARTSSAGTDSSYPNGGSILKGTPSRFQVRRNASPARSVPYNDSGNDRVLRKGQKTMEKWALLPKSNANTRFQMERSETTPNLALNLAPPASLQRHNSTSRSFNSNVQRMERSETTPNLTTTLQAGNDVSIFQPGPPIKSQSGSSGGVRAALSQKTQRLFRRMSEHHTSSSEQTSKSARSVSPSKRSGNFNGGGISDDILTMQAVTQPVSSRNMSPSRNDAVEAKSPSRGLFSRAAGSLRR</sequence>
<evidence type="ECO:0000313" key="5">
    <source>
        <dbReference type="EMBL" id="KEQ67588.1"/>
    </source>
</evidence>
<feature type="compositionally biased region" description="Polar residues" evidence="3">
    <location>
        <begin position="669"/>
        <end position="684"/>
    </location>
</feature>
<feature type="region of interest" description="Disordered" evidence="3">
    <location>
        <begin position="553"/>
        <end position="707"/>
    </location>
</feature>
<gene>
    <name evidence="5" type="ORF">M437DRAFT_61982</name>
</gene>
<feature type="compositionally biased region" description="Polar residues" evidence="3">
    <location>
        <begin position="384"/>
        <end position="395"/>
    </location>
</feature>
<organism evidence="5 6">
    <name type="scientific">Aureobasidium melanogenum (strain CBS 110374)</name>
    <name type="common">Aureobasidium pullulans var. melanogenum</name>
    <dbReference type="NCBI Taxonomy" id="1043003"/>
    <lineage>
        <taxon>Eukaryota</taxon>
        <taxon>Fungi</taxon>
        <taxon>Dikarya</taxon>
        <taxon>Ascomycota</taxon>
        <taxon>Pezizomycotina</taxon>
        <taxon>Dothideomycetes</taxon>
        <taxon>Dothideomycetidae</taxon>
        <taxon>Dothideales</taxon>
        <taxon>Saccotheciaceae</taxon>
        <taxon>Aureobasidium</taxon>
    </lineage>
</organism>
<dbReference type="InterPro" id="IPR012943">
    <property type="entry name" value="Cnn_1N"/>
</dbReference>
<dbReference type="GeneID" id="63917380"/>
<proteinExistence type="predicted"/>
<evidence type="ECO:0000313" key="6">
    <source>
        <dbReference type="Proteomes" id="UP000030672"/>
    </source>
</evidence>
<feature type="compositionally biased region" description="Polar residues" evidence="3">
    <location>
        <begin position="560"/>
        <end position="574"/>
    </location>
</feature>
<dbReference type="HOGENOM" id="CLU_396359_0_0_1"/>
<dbReference type="AlphaFoldDB" id="A0A074W408"/>
<dbReference type="STRING" id="1043003.A0A074W408"/>
<feature type="compositionally biased region" description="Low complexity" evidence="3">
    <location>
        <begin position="200"/>
        <end position="210"/>
    </location>
</feature>
<feature type="compositionally biased region" description="Polar residues" evidence="3">
    <location>
        <begin position="180"/>
        <end position="192"/>
    </location>
</feature>
<feature type="compositionally biased region" description="Polar residues" evidence="3">
    <location>
        <begin position="581"/>
        <end position="593"/>
    </location>
</feature>
<feature type="compositionally biased region" description="Polar residues" evidence="3">
    <location>
        <begin position="644"/>
        <end position="655"/>
    </location>
</feature>
<evidence type="ECO:0000259" key="4">
    <source>
        <dbReference type="Pfam" id="PF07989"/>
    </source>
</evidence>